<accession>A0A8J8GMF5</accession>
<organism evidence="2 3">
    <name type="scientific">Haloterrigena gelatinilytica</name>
    <dbReference type="NCBI Taxonomy" id="2741724"/>
    <lineage>
        <taxon>Archaea</taxon>
        <taxon>Methanobacteriati</taxon>
        <taxon>Methanobacteriota</taxon>
        <taxon>Stenosarchaea group</taxon>
        <taxon>Halobacteria</taxon>
        <taxon>Halobacteriales</taxon>
        <taxon>Natrialbaceae</taxon>
        <taxon>Haloterrigena</taxon>
    </lineage>
</organism>
<dbReference type="PROSITE" id="PS51318">
    <property type="entry name" value="TAT"/>
    <property type="match status" value="1"/>
</dbReference>
<evidence type="ECO:0000256" key="1">
    <source>
        <dbReference type="SAM" id="MobiDB-lite"/>
    </source>
</evidence>
<protein>
    <submittedName>
        <fullName evidence="2">Uncharacterized protein</fullName>
    </submittedName>
</protein>
<reference evidence="2" key="1">
    <citation type="submission" date="2020-06" db="EMBL/GenBank/DDBJ databases">
        <title>Haloterrigena sp. nov., an extremely halophilic archaeon isolated from a saline sediment.</title>
        <authorList>
            <person name="Liu B.-B."/>
        </authorList>
    </citation>
    <scope>NUCLEOTIDE SEQUENCE</scope>
    <source>
        <strain evidence="2">SYSU A121-1</strain>
    </source>
</reference>
<dbReference type="Proteomes" id="UP000728647">
    <property type="component" value="Unassembled WGS sequence"/>
</dbReference>
<evidence type="ECO:0000313" key="3">
    <source>
        <dbReference type="Proteomes" id="UP000728647"/>
    </source>
</evidence>
<dbReference type="InterPro" id="IPR006311">
    <property type="entry name" value="TAT_signal"/>
</dbReference>
<evidence type="ECO:0000313" key="2">
    <source>
        <dbReference type="EMBL" id="NUB91119.1"/>
    </source>
</evidence>
<sequence length="475" mass="52344">MGVSRRRFLAASATGAITLSAAGPVQAEDDTPCCGDTQGRRTPSEPDEDPTDPVITERYGKLDLSSEFPCWEWPLPPFSKDTVIEYEIRPENSGNTPDVIVANDTGLSKYRTQIEDIPIVSTRTVDLGWIGSIPIVEKVYTENLNIESIGKKMQQRHDWTMESVVDMAACHNEPQATQKSHSVPSGNYNLVVDWTDDVLSAPTTDETTVEVSIRARHETVGEETEAVQDEAISFYTGFPADESPLVDTMVSVAEAICDQVPPQAEDFSVTEFQEAAPRAEQAVAVTRAVFDILKDKLGYNPVFIEDLLEGATTWTRWARSVLPVVNSLEHVIDDACEVAQDAPETMTADVENLMLSLGILVVDLLMAKFGVASRIASFAVRRAHTYLLGIVREVLGLKTYLVLLRELYTLTTSGLAEALGIIKDLTRDIQQEYQDHEFIPKKEADAVDSMGETQLGSLDLDWDMDLGPLDLDPTC</sequence>
<proteinExistence type="predicted"/>
<dbReference type="RefSeq" id="WP_174701787.1">
    <property type="nucleotide sequence ID" value="NZ_JABURA010000001.1"/>
</dbReference>
<dbReference type="EMBL" id="JABURA010000001">
    <property type="protein sequence ID" value="NUB91119.1"/>
    <property type="molecule type" value="Genomic_DNA"/>
</dbReference>
<feature type="region of interest" description="Disordered" evidence="1">
    <location>
        <begin position="22"/>
        <end position="53"/>
    </location>
</feature>
<comment type="caution">
    <text evidence="2">The sequence shown here is derived from an EMBL/GenBank/DDBJ whole genome shotgun (WGS) entry which is preliminary data.</text>
</comment>
<name>A0A8J8GMF5_9EURY</name>
<dbReference type="OrthoDB" id="350297at2157"/>
<gene>
    <name evidence="2" type="ORF">HT576_08805</name>
</gene>
<dbReference type="AlphaFoldDB" id="A0A8J8GMF5"/>